<evidence type="ECO:0000313" key="1">
    <source>
        <dbReference type="EMBL" id="KAF1942314.1"/>
    </source>
</evidence>
<evidence type="ECO:0000313" key="2">
    <source>
        <dbReference type="Proteomes" id="UP000800038"/>
    </source>
</evidence>
<dbReference type="Proteomes" id="UP000800038">
    <property type="component" value="Unassembled WGS sequence"/>
</dbReference>
<reference evidence="1" key="1">
    <citation type="journal article" date="2020" name="Stud. Mycol.">
        <title>101 Dothideomycetes genomes: a test case for predicting lifestyles and emergence of pathogens.</title>
        <authorList>
            <person name="Haridas S."/>
            <person name="Albert R."/>
            <person name="Binder M."/>
            <person name="Bloem J."/>
            <person name="Labutti K."/>
            <person name="Salamov A."/>
            <person name="Andreopoulos B."/>
            <person name="Baker S."/>
            <person name="Barry K."/>
            <person name="Bills G."/>
            <person name="Bluhm B."/>
            <person name="Cannon C."/>
            <person name="Castanera R."/>
            <person name="Culley D."/>
            <person name="Daum C."/>
            <person name="Ezra D."/>
            <person name="Gonzalez J."/>
            <person name="Henrissat B."/>
            <person name="Kuo A."/>
            <person name="Liang C."/>
            <person name="Lipzen A."/>
            <person name="Lutzoni F."/>
            <person name="Magnuson J."/>
            <person name="Mondo S."/>
            <person name="Nolan M."/>
            <person name="Ohm R."/>
            <person name="Pangilinan J."/>
            <person name="Park H.-J."/>
            <person name="Ramirez L."/>
            <person name="Alfaro M."/>
            <person name="Sun H."/>
            <person name="Tritt A."/>
            <person name="Yoshinaga Y."/>
            <person name="Zwiers L.-H."/>
            <person name="Turgeon B."/>
            <person name="Goodwin S."/>
            <person name="Spatafora J."/>
            <person name="Crous P."/>
            <person name="Grigoriev I."/>
        </authorList>
    </citation>
    <scope>NUCLEOTIDE SEQUENCE</scope>
    <source>
        <strain evidence="1">CBS 161.51</strain>
    </source>
</reference>
<gene>
    <name evidence="1" type="ORF">EJ02DRAFT_502872</name>
</gene>
<sequence length="481" mass="55206">MDRSTKRSFNFVNLKHPDDLKNEETQLRIRRLAMTEVGKARRKAKTKRERNEIVLEFRNPADQCVEIDCFGGGQIDPFGPYPIELDESARALIANIFSQNTNHSSQLRGCWYPVGLSCAAAFHNMLSNSQNFIFQKHNGYFPSQDDALALTHHHKALRHASELMKDPSKHQSDETIGAVTSFMCHHALLGNFPGDDWQKHRNALIKMVGLRGGYDRINKEHLRITLTWADLLGCFSQDLPPLVPMPRQWITDTRSPPNSPRPYSPISLAWKQQFPMQLDWISIFDNIVQLISLDRAFNEEQLVLAITSGSWMEPTLYRLLAIRPLQLGNERKHVIEEVLRLGTLLFLAPLWRVLGQTPVWTAAISRNLLLVLMKNMTEWNELRPLLIWVLYFASVETKDLAERSQFVSMLGVLISGMQLQEWDNVMQIIKSVLWVENIFTGTDELFRDEVMHIVHQCSMSSILVDTPPSFLEELPGEIAED</sequence>
<accession>A0A6A5SRG3</accession>
<proteinExistence type="predicted"/>
<name>A0A6A5SRG3_9PLEO</name>
<protein>
    <submittedName>
        <fullName evidence="1">Uncharacterized protein</fullName>
    </submittedName>
</protein>
<keyword evidence="2" id="KW-1185">Reference proteome</keyword>
<dbReference type="EMBL" id="ML976036">
    <property type="protein sequence ID" value="KAF1942314.1"/>
    <property type="molecule type" value="Genomic_DNA"/>
</dbReference>
<dbReference type="OrthoDB" id="4159781at2759"/>
<dbReference type="AlphaFoldDB" id="A0A6A5SRG3"/>
<dbReference type="PANTHER" id="PTHR37540">
    <property type="entry name" value="TRANSCRIPTION FACTOR (ACR-2), PUTATIVE-RELATED-RELATED"/>
    <property type="match status" value="1"/>
</dbReference>
<organism evidence="1 2">
    <name type="scientific">Clathrospora elynae</name>
    <dbReference type="NCBI Taxonomy" id="706981"/>
    <lineage>
        <taxon>Eukaryota</taxon>
        <taxon>Fungi</taxon>
        <taxon>Dikarya</taxon>
        <taxon>Ascomycota</taxon>
        <taxon>Pezizomycotina</taxon>
        <taxon>Dothideomycetes</taxon>
        <taxon>Pleosporomycetidae</taxon>
        <taxon>Pleosporales</taxon>
        <taxon>Diademaceae</taxon>
        <taxon>Clathrospora</taxon>
    </lineage>
</organism>
<dbReference type="PANTHER" id="PTHR37540:SF5">
    <property type="entry name" value="TRANSCRIPTION FACTOR DOMAIN-CONTAINING PROTEIN"/>
    <property type="match status" value="1"/>
</dbReference>